<keyword evidence="4" id="KW-1185">Reference proteome</keyword>
<keyword evidence="1" id="KW-1133">Transmembrane helix</keyword>
<dbReference type="RefSeq" id="WP_173750088.1">
    <property type="nucleotide sequence ID" value="NZ_JAAITA010000026.1"/>
</dbReference>
<feature type="domain" description="VanZ-like" evidence="2">
    <location>
        <begin position="26"/>
        <end position="186"/>
    </location>
</feature>
<gene>
    <name evidence="3" type="ORF">G5A70_13675</name>
</gene>
<protein>
    <submittedName>
        <fullName evidence="3">VanZ family protein</fullName>
    </submittedName>
</protein>
<evidence type="ECO:0000313" key="4">
    <source>
        <dbReference type="Proteomes" id="UP000822142"/>
    </source>
</evidence>
<name>A0ABX2I9W2_BLAHA</name>
<feature type="transmembrane region" description="Helical" evidence="1">
    <location>
        <begin position="107"/>
        <end position="125"/>
    </location>
</feature>
<feature type="transmembrane region" description="Helical" evidence="1">
    <location>
        <begin position="20"/>
        <end position="37"/>
    </location>
</feature>
<comment type="caution">
    <text evidence="3">The sequence shown here is derived from an EMBL/GenBank/DDBJ whole genome shotgun (WGS) entry which is preliminary data.</text>
</comment>
<keyword evidence="1" id="KW-0472">Membrane</keyword>
<keyword evidence="1" id="KW-0812">Transmembrane</keyword>
<organism evidence="3 4">
    <name type="scientific">Blautia hansenii</name>
    <name type="common">Ruminococcus hansenii</name>
    <dbReference type="NCBI Taxonomy" id="1322"/>
    <lineage>
        <taxon>Bacteria</taxon>
        <taxon>Bacillati</taxon>
        <taxon>Bacillota</taxon>
        <taxon>Clostridia</taxon>
        <taxon>Lachnospirales</taxon>
        <taxon>Lachnospiraceae</taxon>
        <taxon>Blautia</taxon>
    </lineage>
</organism>
<evidence type="ECO:0000256" key="1">
    <source>
        <dbReference type="SAM" id="Phobius"/>
    </source>
</evidence>
<dbReference type="InterPro" id="IPR006976">
    <property type="entry name" value="VanZ-like"/>
</dbReference>
<evidence type="ECO:0000259" key="2">
    <source>
        <dbReference type="Pfam" id="PF04892"/>
    </source>
</evidence>
<feature type="transmembrane region" description="Helical" evidence="1">
    <location>
        <begin position="171"/>
        <end position="188"/>
    </location>
</feature>
<proteinExistence type="predicted"/>
<feature type="transmembrane region" description="Helical" evidence="1">
    <location>
        <begin position="146"/>
        <end position="165"/>
    </location>
</feature>
<dbReference type="EMBL" id="JAAITA010000026">
    <property type="protein sequence ID" value="NSJ87198.1"/>
    <property type="molecule type" value="Genomic_DNA"/>
</dbReference>
<sequence length="198" mass="22965">MLEIIKSIITNVLTALYQPFGFALLLAVLFMFLCMSAREHGWKVICRKWWDNFKSDKVFRRMFFLAFYSAMILFRTLLNRNMWANPLSNVMGSWGVYNEKGELTTEAIENLALFIPFAVLLLWALQEKYWKENLKFGQILWRAVKTVFLFSLCIEFAQLFFRLGTFQISDLVYNTLGGAIGGILYFAGCKIKGQGKSK</sequence>
<accession>A0ABX2I9W2</accession>
<dbReference type="Proteomes" id="UP000822142">
    <property type="component" value="Unassembled WGS sequence"/>
</dbReference>
<evidence type="ECO:0000313" key="3">
    <source>
        <dbReference type="EMBL" id="NSJ87198.1"/>
    </source>
</evidence>
<feature type="transmembrane region" description="Helical" evidence="1">
    <location>
        <begin position="58"/>
        <end position="78"/>
    </location>
</feature>
<dbReference type="Pfam" id="PF04892">
    <property type="entry name" value="VanZ"/>
    <property type="match status" value="1"/>
</dbReference>
<reference evidence="3 4" key="1">
    <citation type="journal article" date="2020" name="Cell Host Microbe">
        <title>Functional and Genomic Variation between Human-Derived Isolates of Lachnospiraceae Reveals Inter- and Intra-Species Diversity.</title>
        <authorList>
            <person name="Sorbara M.T."/>
            <person name="Littmann E.R."/>
            <person name="Fontana E."/>
            <person name="Moody T.U."/>
            <person name="Kohout C.E."/>
            <person name="Gjonbalaj M."/>
            <person name="Eaton V."/>
            <person name="Seok R."/>
            <person name="Leiner I.M."/>
            <person name="Pamer E.G."/>
        </authorList>
    </citation>
    <scope>NUCLEOTIDE SEQUENCE [LARGE SCALE GENOMIC DNA]</scope>
    <source>
        <strain evidence="3 4">MSK.15.26</strain>
    </source>
</reference>